<proteinExistence type="predicted"/>
<sequence>MFKRFHLIMLNCNWSLLKGLIKSIKIETY</sequence>
<evidence type="ECO:0000313" key="2">
    <source>
        <dbReference type="Proteomes" id="UP000183832"/>
    </source>
</evidence>
<keyword evidence="2" id="KW-1185">Reference proteome</keyword>
<name>A0A1J1IJ55_9DIPT</name>
<reference evidence="1 2" key="1">
    <citation type="submission" date="2015-04" db="EMBL/GenBank/DDBJ databases">
        <authorList>
            <person name="Syromyatnikov M.Y."/>
            <person name="Popov V.N."/>
        </authorList>
    </citation>
    <scope>NUCLEOTIDE SEQUENCE [LARGE SCALE GENOMIC DNA]</scope>
</reference>
<dbReference type="AlphaFoldDB" id="A0A1J1IJ55"/>
<evidence type="ECO:0000313" key="1">
    <source>
        <dbReference type="EMBL" id="CRL00269.1"/>
    </source>
</evidence>
<organism evidence="1 2">
    <name type="scientific">Clunio marinus</name>
    <dbReference type="NCBI Taxonomy" id="568069"/>
    <lineage>
        <taxon>Eukaryota</taxon>
        <taxon>Metazoa</taxon>
        <taxon>Ecdysozoa</taxon>
        <taxon>Arthropoda</taxon>
        <taxon>Hexapoda</taxon>
        <taxon>Insecta</taxon>
        <taxon>Pterygota</taxon>
        <taxon>Neoptera</taxon>
        <taxon>Endopterygota</taxon>
        <taxon>Diptera</taxon>
        <taxon>Nematocera</taxon>
        <taxon>Chironomoidea</taxon>
        <taxon>Chironomidae</taxon>
        <taxon>Clunio</taxon>
    </lineage>
</organism>
<dbReference type="Proteomes" id="UP000183832">
    <property type="component" value="Unassembled WGS sequence"/>
</dbReference>
<gene>
    <name evidence="1" type="ORF">CLUMA_CG013542</name>
</gene>
<protein>
    <submittedName>
        <fullName evidence="1">CLUMA_CG013542, isoform A</fullName>
    </submittedName>
</protein>
<accession>A0A1J1IJ55</accession>
<dbReference type="EMBL" id="CVRI01000054">
    <property type="protein sequence ID" value="CRL00269.1"/>
    <property type="molecule type" value="Genomic_DNA"/>
</dbReference>